<keyword evidence="4" id="KW-1185">Reference proteome</keyword>
<evidence type="ECO:0000313" key="4">
    <source>
        <dbReference type="Proteomes" id="UP000012960"/>
    </source>
</evidence>
<organism evidence="3 4">
    <name type="scientific">Musa acuminata subsp. malaccensis</name>
    <name type="common">Wild banana</name>
    <name type="synonym">Musa malaccensis</name>
    <dbReference type="NCBI Taxonomy" id="214687"/>
    <lineage>
        <taxon>Eukaryota</taxon>
        <taxon>Viridiplantae</taxon>
        <taxon>Streptophyta</taxon>
        <taxon>Embryophyta</taxon>
        <taxon>Tracheophyta</taxon>
        <taxon>Spermatophyta</taxon>
        <taxon>Magnoliopsida</taxon>
        <taxon>Liliopsida</taxon>
        <taxon>Zingiberales</taxon>
        <taxon>Musaceae</taxon>
        <taxon>Musa</taxon>
    </lineage>
</organism>
<dbReference type="Proteomes" id="UP000012960">
    <property type="component" value="Unplaced"/>
</dbReference>
<sequence>MLIFDIPVKQSLVAVIFQQSLVVVVVVVVVVAVKVENMANLDSGPSDSSLSCDEDDGA</sequence>
<keyword evidence="1" id="KW-0472">Membrane</keyword>
<dbReference type="InParanoid" id="A0A804J695"/>
<keyword evidence="1" id="KW-1133">Transmembrane helix</keyword>
<dbReference type="AlphaFoldDB" id="A0A804J695"/>
<dbReference type="Gramene" id="Ma05_t19470.1">
    <property type="protein sequence ID" value="Ma05_p19470.1"/>
    <property type="gene ID" value="Ma05_g19470"/>
</dbReference>
<evidence type="ECO:0000313" key="2">
    <source>
        <dbReference type="EMBL" id="CAG1839012.1"/>
    </source>
</evidence>
<reference evidence="3" key="2">
    <citation type="submission" date="2021-05" db="UniProtKB">
        <authorList>
            <consortium name="EnsemblPlants"/>
        </authorList>
    </citation>
    <scope>IDENTIFICATION</scope>
    <source>
        <strain evidence="3">subsp. malaccensis</strain>
    </source>
</reference>
<reference evidence="2" key="1">
    <citation type="submission" date="2021-03" db="EMBL/GenBank/DDBJ databases">
        <authorList>
            <consortium name="Genoscope - CEA"/>
            <person name="William W."/>
        </authorList>
    </citation>
    <scope>NUCLEOTIDE SEQUENCE</scope>
    <source>
        <strain evidence="2">Doubled-haploid Pahang</strain>
    </source>
</reference>
<gene>
    <name evidence="2" type="ORF">GSMUA_271890.1</name>
</gene>
<accession>A0A804J695</accession>
<name>A0A804J695_MUSAM</name>
<keyword evidence="1" id="KW-0812">Transmembrane</keyword>
<dbReference type="EMBL" id="HG996470">
    <property type="protein sequence ID" value="CAG1839012.1"/>
    <property type="molecule type" value="Genomic_DNA"/>
</dbReference>
<protein>
    <submittedName>
        <fullName evidence="2">(wild Malaysian banana) hypothetical protein</fullName>
    </submittedName>
</protein>
<feature type="transmembrane region" description="Helical" evidence="1">
    <location>
        <begin position="12"/>
        <end position="33"/>
    </location>
</feature>
<proteinExistence type="predicted"/>
<dbReference type="EnsemblPlants" id="Ma05_t19470.1">
    <property type="protein sequence ID" value="Ma05_p19470.1"/>
    <property type="gene ID" value="Ma05_g19470"/>
</dbReference>
<evidence type="ECO:0000256" key="1">
    <source>
        <dbReference type="SAM" id="Phobius"/>
    </source>
</evidence>
<evidence type="ECO:0000313" key="3">
    <source>
        <dbReference type="EnsemblPlants" id="Ma05_p19470.1"/>
    </source>
</evidence>